<accession>A0AAV8Y5Q9</accession>
<comment type="caution">
    <text evidence="2">The sequence shown here is derived from an EMBL/GenBank/DDBJ whole genome shotgun (WGS) entry which is preliminary data.</text>
</comment>
<dbReference type="Pfam" id="PF21738">
    <property type="entry name" value="DJR-like_dom"/>
    <property type="match status" value="1"/>
</dbReference>
<keyword evidence="3" id="KW-1185">Reference proteome</keyword>
<dbReference type="Proteomes" id="UP001162156">
    <property type="component" value="Unassembled WGS sequence"/>
</dbReference>
<evidence type="ECO:0000313" key="2">
    <source>
        <dbReference type="EMBL" id="KAJ8946238.1"/>
    </source>
</evidence>
<sequence length="165" mass="19505">MKQELVLIRGSNDNDAITSEDENIHGLLKQPLKLKHRDILLSHSRKHKEAKLLDMSKCDDYSLKNIRIYLNSERYSYNDLYLDFENNKFATLYEMFANLQESYYSHKNNQPIFSPTEFKRHAPISHIDYSRQKEALQTESIVMRIEFETEQSTSTETTAYCLKIT</sequence>
<gene>
    <name evidence="2" type="ORF">NQ314_008937</name>
</gene>
<dbReference type="PANTHER" id="PTHR36159:SF1">
    <property type="entry name" value="RETROVIRUS-RELATED POL POLYPROTEIN FROM TRANSPOSON 412-LIKE PROTEIN"/>
    <property type="match status" value="1"/>
</dbReference>
<dbReference type="AlphaFoldDB" id="A0AAV8Y5Q9"/>
<organism evidence="2 3">
    <name type="scientific">Rhamnusium bicolor</name>
    <dbReference type="NCBI Taxonomy" id="1586634"/>
    <lineage>
        <taxon>Eukaryota</taxon>
        <taxon>Metazoa</taxon>
        <taxon>Ecdysozoa</taxon>
        <taxon>Arthropoda</taxon>
        <taxon>Hexapoda</taxon>
        <taxon>Insecta</taxon>
        <taxon>Pterygota</taxon>
        <taxon>Neoptera</taxon>
        <taxon>Endopterygota</taxon>
        <taxon>Coleoptera</taxon>
        <taxon>Polyphaga</taxon>
        <taxon>Cucujiformia</taxon>
        <taxon>Chrysomeloidea</taxon>
        <taxon>Cerambycidae</taxon>
        <taxon>Lepturinae</taxon>
        <taxon>Rhagiini</taxon>
        <taxon>Rhamnusium</taxon>
    </lineage>
</organism>
<dbReference type="PANTHER" id="PTHR36159">
    <property type="entry name" value="PROTEIN CBG23766"/>
    <property type="match status" value="1"/>
</dbReference>
<protein>
    <recommendedName>
        <fullName evidence="1">Double jelly roll-like domain-containing protein</fullName>
    </recommendedName>
</protein>
<dbReference type="InterPro" id="IPR049512">
    <property type="entry name" value="DJR-like_dom"/>
</dbReference>
<evidence type="ECO:0000259" key="1">
    <source>
        <dbReference type="Pfam" id="PF21738"/>
    </source>
</evidence>
<feature type="domain" description="Double jelly roll-like" evidence="1">
    <location>
        <begin position="35"/>
        <end position="163"/>
    </location>
</feature>
<dbReference type="EMBL" id="JANEYF010002456">
    <property type="protein sequence ID" value="KAJ8946238.1"/>
    <property type="molecule type" value="Genomic_DNA"/>
</dbReference>
<name>A0AAV8Y5Q9_9CUCU</name>
<proteinExistence type="predicted"/>
<evidence type="ECO:0000313" key="3">
    <source>
        <dbReference type="Proteomes" id="UP001162156"/>
    </source>
</evidence>
<reference evidence="2" key="1">
    <citation type="journal article" date="2023" name="Insect Mol. Biol.">
        <title>Genome sequencing provides insights into the evolution of gene families encoding plant cell wall-degrading enzymes in longhorned beetles.</title>
        <authorList>
            <person name="Shin N.R."/>
            <person name="Okamura Y."/>
            <person name="Kirsch R."/>
            <person name="Pauchet Y."/>
        </authorList>
    </citation>
    <scope>NUCLEOTIDE SEQUENCE</scope>
    <source>
        <strain evidence="2">RBIC_L_NR</strain>
    </source>
</reference>